<dbReference type="GO" id="GO:0032259">
    <property type="term" value="P:methylation"/>
    <property type="evidence" value="ECO:0007669"/>
    <property type="project" value="UniProtKB-KW"/>
</dbReference>
<dbReference type="CDD" id="cd02440">
    <property type="entry name" value="AdoMet_MTases"/>
    <property type="match status" value="1"/>
</dbReference>
<dbReference type="EMBL" id="FNYS01000005">
    <property type="protein sequence ID" value="SEI80780.1"/>
    <property type="molecule type" value="Genomic_DNA"/>
</dbReference>
<dbReference type="Proteomes" id="UP000183077">
    <property type="component" value="Unassembled WGS sequence"/>
</dbReference>
<name>A0A1H6TWY5_9FLAO</name>
<dbReference type="InterPro" id="IPR013216">
    <property type="entry name" value="Methyltransf_11"/>
</dbReference>
<reference evidence="2 3" key="1">
    <citation type="submission" date="2016-10" db="EMBL/GenBank/DDBJ databases">
        <authorList>
            <person name="de Groot N.N."/>
        </authorList>
    </citation>
    <scope>NUCLEOTIDE SEQUENCE [LARGE SCALE GENOMIC DNA]</scope>
    <source>
        <strain evidence="2 3">DSM 23048</strain>
    </source>
</reference>
<organism evidence="2 3">
    <name type="scientific">Myroides marinus</name>
    <dbReference type="NCBI Taxonomy" id="703342"/>
    <lineage>
        <taxon>Bacteria</taxon>
        <taxon>Pseudomonadati</taxon>
        <taxon>Bacteroidota</taxon>
        <taxon>Flavobacteriia</taxon>
        <taxon>Flavobacteriales</taxon>
        <taxon>Flavobacteriaceae</taxon>
        <taxon>Myroides</taxon>
    </lineage>
</organism>
<dbReference type="PANTHER" id="PTHR43861">
    <property type="entry name" value="TRANS-ACONITATE 2-METHYLTRANSFERASE-RELATED"/>
    <property type="match status" value="1"/>
</dbReference>
<protein>
    <submittedName>
        <fullName evidence="2">Methyltransferase domain-containing protein</fullName>
    </submittedName>
</protein>
<dbReference type="SUPFAM" id="SSF53335">
    <property type="entry name" value="S-adenosyl-L-methionine-dependent methyltransferases"/>
    <property type="match status" value="1"/>
</dbReference>
<keyword evidence="2" id="KW-0808">Transferase</keyword>
<gene>
    <name evidence="2" type="ORF">SAMN04488018_10532</name>
</gene>
<dbReference type="Gene3D" id="3.40.50.150">
    <property type="entry name" value="Vaccinia Virus protein VP39"/>
    <property type="match status" value="1"/>
</dbReference>
<dbReference type="PANTHER" id="PTHR43861:SF1">
    <property type="entry name" value="TRANS-ACONITATE 2-METHYLTRANSFERASE"/>
    <property type="match status" value="1"/>
</dbReference>
<evidence type="ECO:0000259" key="1">
    <source>
        <dbReference type="Pfam" id="PF08241"/>
    </source>
</evidence>
<dbReference type="InterPro" id="IPR029063">
    <property type="entry name" value="SAM-dependent_MTases_sf"/>
</dbReference>
<dbReference type="GeneID" id="82256641"/>
<dbReference type="AlphaFoldDB" id="A0A1H6TWY5"/>
<dbReference type="RefSeq" id="WP_074745361.1">
    <property type="nucleotide sequence ID" value="NZ_FNYS01000005.1"/>
</dbReference>
<sequence length="710" mass="80737">MQTKYTTQDRGDKKDYQQYLEAMDAIAIEKVASASVFFEPKQGNILVDVGMASGTSTTILAQLFPQLDIIGVDINPKMVDIANETYQLPNLSFREDDGEKLLTFKENSVSGFFNCSAIHHITSYNDYDNNRAINTLRRQVELLKDKGVLVIRDFVKVEEKEVIIELSTVSKNTRPSDSVLFIQFAQTARSLAVERGFPIEELPSNKATTRRFQAHYTDVVEFIRRKDYYANWDIELQEEYGYFTQHEFEALFKELGLRIILSTPIYNQWIINNRYKNEFVIYDLNGQEIGFPPTNYLIAGEKVSGAKQLQLTRHLPKSNRPFLEYASFKNIKTDRIYDVVKRPNKVIDVIPYKLDDNGLKIVAKHGYPRPLANVNTSSPVIDGKSYSGYIPEGLALAETVDIASDIEKRFNIQASDYSTSSHSLQYYTSPGGINEKVTSMYVQLNKEVQLNTPLSEGYSGFKDSGYLHQYDTAQLLNTAQTGALVEARLEVNIYNLFFKLNIPLPKWLGAKIEIPNTSEIISSSLEELLLIQSSDYTTSEVSSGFLKTSRAIFSEIGIDNSQAILEYTYPAKYSTNTLVVLPLFKQKNKVYLGLELRSLPVPQLFTDNSSILTVPAYRLNKEVTNYYDLEQYITSLKIGNSCVLNFSKLGEKYFPSVGITSEQVYPYLISLDQPTPTLRWVDIDDLYNNLEKIEDAHLLITLCRLKHSLS</sequence>
<accession>A0A1H6TWY5</accession>
<dbReference type="GO" id="GO:0008757">
    <property type="term" value="F:S-adenosylmethionine-dependent methyltransferase activity"/>
    <property type="evidence" value="ECO:0007669"/>
    <property type="project" value="InterPro"/>
</dbReference>
<proteinExistence type="predicted"/>
<dbReference type="Pfam" id="PF08241">
    <property type="entry name" value="Methyltransf_11"/>
    <property type="match status" value="1"/>
</dbReference>
<evidence type="ECO:0000313" key="2">
    <source>
        <dbReference type="EMBL" id="SEI80780.1"/>
    </source>
</evidence>
<evidence type="ECO:0000313" key="3">
    <source>
        <dbReference type="Proteomes" id="UP000183077"/>
    </source>
</evidence>
<feature type="domain" description="Methyltransferase type 11" evidence="1">
    <location>
        <begin position="47"/>
        <end position="150"/>
    </location>
</feature>
<keyword evidence="2" id="KW-0489">Methyltransferase</keyword>